<evidence type="ECO:0000313" key="2">
    <source>
        <dbReference type="EMBL" id="GFY87936.1"/>
    </source>
</evidence>
<comment type="caution">
    <text evidence="2">The sequence shown here is derived from an EMBL/GenBank/DDBJ whole genome shotgun (WGS) entry which is preliminary data.</text>
</comment>
<keyword evidence="3" id="KW-1185">Reference proteome</keyword>
<gene>
    <name evidence="2" type="ORF">Acr_05g0015750</name>
</gene>
<evidence type="ECO:0000313" key="3">
    <source>
        <dbReference type="Proteomes" id="UP000585474"/>
    </source>
</evidence>
<dbReference type="Proteomes" id="UP000585474">
    <property type="component" value="Unassembled WGS sequence"/>
</dbReference>
<feature type="region of interest" description="Disordered" evidence="1">
    <location>
        <begin position="1"/>
        <end position="22"/>
    </location>
</feature>
<dbReference type="AlphaFoldDB" id="A0A7J0EP22"/>
<protein>
    <submittedName>
        <fullName evidence="2">Uncharacterized protein</fullName>
    </submittedName>
</protein>
<proteinExistence type="predicted"/>
<sequence length="306" mass="34215">MADSPPRKRLLSQRMKAGRDERDHLSSIVKNGGIHIFYLRLCPRAENMCAGKGVQRDIRSCSKLAFEHNTRFLASRRSFSIKPRQNRLKTCPLAPPEVWRVRSTLRRSTHALHAPGGSSSNITADVSMIPATRQRIGHGVFHYVAQWDECSWVVDPVVGDVPCEDISEQSLNDEETCVEVRGTTVVEHTSKFQERAVMAVDKSDVFLVASADGKSDWIQDVLSSTRGTCTDGEQHDSVMVNDQCDVAGRASSRRVRRVGGAPESGSDAPNFRRCMWARVWRLILTQFDAGASSRREESCGVLKRQF</sequence>
<organism evidence="2 3">
    <name type="scientific">Actinidia rufa</name>
    <dbReference type="NCBI Taxonomy" id="165716"/>
    <lineage>
        <taxon>Eukaryota</taxon>
        <taxon>Viridiplantae</taxon>
        <taxon>Streptophyta</taxon>
        <taxon>Embryophyta</taxon>
        <taxon>Tracheophyta</taxon>
        <taxon>Spermatophyta</taxon>
        <taxon>Magnoliopsida</taxon>
        <taxon>eudicotyledons</taxon>
        <taxon>Gunneridae</taxon>
        <taxon>Pentapetalae</taxon>
        <taxon>asterids</taxon>
        <taxon>Ericales</taxon>
        <taxon>Actinidiaceae</taxon>
        <taxon>Actinidia</taxon>
    </lineage>
</organism>
<name>A0A7J0EP22_9ERIC</name>
<dbReference type="EMBL" id="BJWL01000005">
    <property type="protein sequence ID" value="GFY87936.1"/>
    <property type="molecule type" value="Genomic_DNA"/>
</dbReference>
<evidence type="ECO:0000256" key="1">
    <source>
        <dbReference type="SAM" id="MobiDB-lite"/>
    </source>
</evidence>
<reference evidence="2 3" key="1">
    <citation type="submission" date="2019-07" db="EMBL/GenBank/DDBJ databases">
        <title>De Novo Assembly of kiwifruit Actinidia rufa.</title>
        <authorList>
            <person name="Sugita-Konishi S."/>
            <person name="Sato K."/>
            <person name="Mori E."/>
            <person name="Abe Y."/>
            <person name="Kisaki G."/>
            <person name="Hamano K."/>
            <person name="Suezawa K."/>
            <person name="Otani M."/>
            <person name="Fukuda T."/>
            <person name="Manabe T."/>
            <person name="Gomi K."/>
            <person name="Tabuchi M."/>
            <person name="Akimitsu K."/>
            <person name="Kataoka I."/>
        </authorList>
    </citation>
    <scope>NUCLEOTIDE SEQUENCE [LARGE SCALE GENOMIC DNA]</scope>
    <source>
        <strain evidence="3">cv. Fuchu</strain>
    </source>
</reference>
<accession>A0A7J0EP22</accession>